<dbReference type="RefSeq" id="WP_184568588.1">
    <property type="nucleotide sequence ID" value="NZ_JACHJL010000001.1"/>
</dbReference>
<name>A0A7W9Q430_9ACTN</name>
<protein>
    <submittedName>
        <fullName evidence="5">Ribosomal-protein-alanine N-acetyltransferase</fullName>
        <ecNumber evidence="5">2.3.1.267</ecNumber>
    </submittedName>
</protein>
<dbReference type="Pfam" id="PF13302">
    <property type="entry name" value="Acetyltransf_3"/>
    <property type="match status" value="1"/>
</dbReference>
<accession>A0A7W9Q430</accession>
<dbReference type="Proteomes" id="UP000588098">
    <property type="component" value="Unassembled WGS sequence"/>
</dbReference>
<organism evidence="5 6">
    <name type="scientific">Streptomyces zagrosensis</name>
    <dbReference type="NCBI Taxonomy" id="1042984"/>
    <lineage>
        <taxon>Bacteria</taxon>
        <taxon>Bacillati</taxon>
        <taxon>Actinomycetota</taxon>
        <taxon>Actinomycetes</taxon>
        <taxon>Kitasatosporales</taxon>
        <taxon>Streptomycetaceae</taxon>
        <taxon>Streptomyces</taxon>
    </lineage>
</organism>
<evidence type="ECO:0000313" key="6">
    <source>
        <dbReference type="Proteomes" id="UP000588098"/>
    </source>
</evidence>
<gene>
    <name evidence="5" type="ORF">FHS42_000248</name>
</gene>
<keyword evidence="1 5" id="KW-0808">Transferase</keyword>
<dbReference type="EC" id="2.3.1.267" evidence="5"/>
<dbReference type="AlphaFoldDB" id="A0A7W9Q430"/>
<dbReference type="GO" id="GO:0005737">
    <property type="term" value="C:cytoplasm"/>
    <property type="evidence" value="ECO:0007669"/>
    <property type="project" value="TreeGrafter"/>
</dbReference>
<reference evidence="5 6" key="1">
    <citation type="submission" date="2020-08" db="EMBL/GenBank/DDBJ databases">
        <title>Genomic Encyclopedia of Type Strains, Phase III (KMG-III): the genomes of soil and plant-associated and newly described type strains.</title>
        <authorList>
            <person name="Whitman W."/>
        </authorList>
    </citation>
    <scope>NUCLEOTIDE SEQUENCE [LARGE SCALE GENOMIC DNA]</scope>
    <source>
        <strain evidence="5 6">CECT 8305</strain>
    </source>
</reference>
<evidence type="ECO:0000256" key="1">
    <source>
        <dbReference type="ARBA" id="ARBA00022679"/>
    </source>
</evidence>
<dbReference type="PROSITE" id="PS51186">
    <property type="entry name" value="GNAT"/>
    <property type="match status" value="1"/>
</dbReference>
<dbReference type="InterPro" id="IPR051531">
    <property type="entry name" value="N-acetyltransferase"/>
</dbReference>
<dbReference type="InterPro" id="IPR000182">
    <property type="entry name" value="GNAT_dom"/>
</dbReference>
<proteinExistence type="inferred from homology"/>
<dbReference type="Gene3D" id="3.40.630.30">
    <property type="match status" value="1"/>
</dbReference>
<dbReference type="PANTHER" id="PTHR43792:SF8">
    <property type="entry name" value="[RIBOSOMAL PROTEIN US5]-ALANINE N-ACETYLTRANSFERASE"/>
    <property type="match status" value="1"/>
</dbReference>
<evidence type="ECO:0000259" key="4">
    <source>
        <dbReference type="PROSITE" id="PS51186"/>
    </source>
</evidence>
<keyword evidence="2 5" id="KW-0012">Acyltransferase</keyword>
<evidence type="ECO:0000256" key="2">
    <source>
        <dbReference type="ARBA" id="ARBA00023315"/>
    </source>
</evidence>
<dbReference type="GO" id="GO:0008999">
    <property type="term" value="F:protein-N-terminal-alanine acetyltransferase activity"/>
    <property type="evidence" value="ECO:0007669"/>
    <property type="project" value="UniProtKB-EC"/>
</dbReference>
<dbReference type="PANTHER" id="PTHR43792">
    <property type="entry name" value="GNAT FAMILY, PUTATIVE (AFU_ORTHOLOGUE AFUA_3G00765)-RELATED-RELATED"/>
    <property type="match status" value="1"/>
</dbReference>
<dbReference type="InterPro" id="IPR016181">
    <property type="entry name" value="Acyl_CoA_acyltransferase"/>
</dbReference>
<keyword evidence="6" id="KW-1185">Reference proteome</keyword>
<comment type="caution">
    <text evidence="5">The sequence shown here is derived from an EMBL/GenBank/DDBJ whole genome shotgun (WGS) entry which is preliminary data.</text>
</comment>
<evidence type="ECO:0000256" key="3">
    <source>
        <dbReference type="ARBA" id="ARBA00038502"/>
    </source>
</evidence>
<evidence type="ECO:0000313" key="5">
    <source>
        <dbReference type="EMBL" id="MBB5933230.1"/>
    </source>
</evidence>
<dbReference type="EMBL" id="JACHJL010000001">
    <property type="protein sequence ID" value="MBB5933230.1"/>
    <property type="molecule type" value="Genomic_DNA"/>
</dbReference>
<sequence>MTADPPPASLTDAVPLVGGVQIRPFAESDAKALAAAYSRNRDHLQPWEPTRPDVFYTAEGQLARLREQEEERRGGRLMAWMLWEDGQIIGTVSLVGMVRGPFHSANLGYWIAADQVGRGLATTTVRAVCQTADQRMRLHRLQATTMLANARSQRVLAKCGFHPIGKAERYLHIDGAWRDHLIFQLILNDRPPS</sequence>
<feature type="domain" description="N-acetyltransferase" evidence="4">
    <location>
        <begin position="20"/>
        <end position="188"/>
    </location>
</feature>
<comment type="similarity">
    <text evidence="3">Belongs to the acetyltransferase family. RimJ subfamily.</text>
</comment>
<dbReference type="SUPFAM" id="SSF55729">
    <property type="entry name" value="Acyl-CoA N-acyltransferases (Nat)"/>
    <property type="match status" value="1"/>
</dbReference>